<dbReference type="WBParaSite" id="JU765_v2.g13257.t1">
    <property type="protein sequence ID" value="JU765_v2.g13257.t1"/>
    <property type="gene ID" value="JU765_v2.g13257"/>
</dbReference>
<sequence>MSSKTSLPIMYLVLRKDIATMPGWGVGPLVAQGAHAASACIWEHQNDPLVRDYMHESNINRMHKVVLGAKDENDLDSAIESLKQKMIDHRVWIEDGMKVCVAVKPMLREDIKPILKGFDLF</sequence>
<evidence type="ECO:0000313" key="2">
    <source>
        <dbReference type="WBParaSite" id="JU765_v2.g13257.t1"/>
    </source>
</evidence>
<evidence type="ECO:0000313" key="1">
    <source>
        <dbReference type="Proteomes" id="UP000887576"/>
    </source>
</evidence>
<accession>A0AC34Q686</accession>
<dbReference type="Proteomes" id="UP000887576">
    <property type="component" value="Unplaced"/>
</dbReference>
<name>A0AC34Q686_9BILA</name>
<organism evidence="1 2">
    <name type="scientific">Panagrolaimus sp. JU765</name>
    <dbReference type="NCBI Taxonomy" id="591449"/>
    <lineage>
        <taxon>Eukaryota</taxon>
        <taxon>Metazoa</taxon>
        <taxon>Ecdysozoa</taxon>
        <taxon>Nematoda</taxon>
        <taxon>Chromadorea</taxon>
        <taxon>Rhabditida</taxon>
        <taxon>Tylenchina</taxon>
        <taxon>Panagrolaimomorpha</taxon>
        <taxon>Panagrolaimoidea</taxon>
        <taxon>Panagrolaimidae</taxon>
        <taxon>Panagrolaimus</taxon>
    </lineage>
</organism>
<proteinExistence type="predicted"/>
<reference evidence="2" key="1">
    <citation type="submission" date="2022-11" db="UniProtKB">
        <authorList>
            <consortium name="WormBaseParasite"/>
        </authorList>
    </citation>
    <scope>IDENTIFICATION</scope>
</reference>
<protein>
    <submittedName>
        <fullName evidence="2">Aminoacyl-tRNA hydrolase</fullName>
    </submittedName>
</protein>